<feature type="binding site" evidence="1">
    <location>
        <begin position="235"/>
        <end position="241"/>
    </location>
    <ligand>
        <name>ATP</name>
        <dbReference type="ChEBI" id="CHEBI:30616"/>
    </ligand>
</feature>
<dbReference type="EMBL" id="JAAGWY010000001">
    <property type="protein sequence ID" value="NEN05660.1"/>
    <property type="molecule type" value="Genomic_DNA"/>
</dbReference>
<evidence type="ECO:0000313" key="5">
    <source>
        <dbReference type="EMBL" id="NEN05660.1"/>
    </source>
</evidence>
<keyword evidence="6" id="KW-1185">Reference proteome</keyword>
<evidence type="ECO:0000256" key="3">
    <source>
        <dbReference type="PIRSR" id="PIRSR640198-2"/>
    </source>
</evidence>
<dbReference type="PIRSF" id="PIRSF038925">
    <property type="entry name" value="AMP-prot_trans"/>
    <property type="match status" value="1"/>
</dbReference>
<dbReference type="InterPro" id="IPR026287">
    <property type="entry name" value="SoFic-like"/>
</dbReference>
<dbReference type="GO" id="GO:0005524">
    <property type="term" value="F:ATP binding"/>
    <property type="evidence" value="ECO:0007669"/>
    <property type="project" value="UniProtKB-KW"/>
</dbReference>
<gene>
    <name evidence="5" type="ORF">G3T36_07220</name>
</gene>
<keyword evidence="1" id="KW-0547">Nucleotide-binding</keyword>
<accession>A0A6L9XW60</accession>
<dbReference type="PANTHER" id="PTHR13504:SF38">
    <property type="entry name" value="FIDO DOMAIN-CONTAINING PROTEIN"/>
    <property type="match status" value="1"/>
</dbReference>
<evidence type="ECO:0000259" key="4">
    <source>
        <dbReference type="PROSITE" id="PS51459"/>
    </source>
</evidence>
<evidence type="ECO:0000313" key="6">
    <source>
        <dbReference type="Proteomes" id="UP000474967"/>
    </source>
</evidence>
<name>A0A6L9XW60_9MICO</name>
<dbReference type="PANTHER" id="PTHR13504">
    <property type="entry name" value="FIDO DOMAIN-CONTAINING PROTEIN DDB_G0283145"/>
    <property type="match status" value="1"/>
</dbReference>
<protein>
    <submittedName>
        <fullName evidence="5">Fic family protein</fullName>
    </submittedName>
</protein>
<dbReference type="InterPro" id="IPR003812">
    <property type="entry name" value="Fido"/>
</dbReference>
<reference evidence="5 6" key="1">
    <citation type="journal article" date="2014" name="J. Microbiol.">
        <title>Diaminobutyricibacter tongyongensis gen. nov., sp. nov. and Homoserinibacter gongjuensis gen. nov., sp. nov. belong to the family Microbacteriaceae.</title>
        <authorList>
            <person name="Kim S.J."/>
            <person name="Ahn J.H."/>
            <person name="Weon H.Y."/>
            <person name="Hamada M."/>
            <person name="Suzuki K."/>
            <person name="Kwon S.W."/>
        </authorList>
    </citation>
    <scope>NUCLEOTIDE SEQUENCE [LARGE SCALE GENOMIC DNA]</scope>
    <source>
        <strain evidence="5 6">NBRC 108724</strain>
    </source>
</reference>
<dbReference type="InterPro" id="IPR036597">
    <property type="entry name" value="Fido-like_dom_sf"/>
</dbReference>
<evidence type="ECO:0000256" key="2">
    <source>
        <dbReference type="PIRSR" id="PIRSR640198-1"/>
    </source>
</evidence>
<dbReference type="Proteomes" id="UP000474967">
    <property type="component" value="Unassembled WGS sequence"/>
</dbReference>
<proteinExistence type="predicted"/>
<dbReference type="InterPro" id="IPR040198">
    <property type="entry name" value="Fido_containing"/>
</dbReference>
<feature type="active site" evidence="2">
    <location>
        <position position="230"/>
    </location>
</feature>
<dbReference type="PROSITE" id="PS51459">
    <property type="entry name" value="FIDO"/>
    <property type="match status" value="1"/>
</dbReference>
<dbReference type="SUPFAM" id="SSF140931">
    <property type="entry name" value="Fic-like"/>
    <property type="match status" value="1"/>
</dbReference>
<dbReference type="Gene3D" id="1.10.3290.10">
    <property type="entry name" value="Fido-like domain"/>
    <property type="match status" value="1"/>
</dbReference>
<sequence length="394" mass="42714">MDIERFGRSPIGDLTPISGTDRISGRSFTHFAFVAHPLRDEPELSNETWRAVSKANHALGRLQQGSTIVKNPSILRQPTLRREAQSTSALEGTFAPLEEVLAANVIDQPNRSSALREVLNYVRAAEVAFDSLAEGRPITVGLIEQLHADLVAGTVADTADAGKTRSIQVAIGTQGGGVAQARFIPMPPGATLRAAFGDLVEWVRASADNATLRDPLVAAAMAHYQFETIHPFNDGNGRLGRLLIVLQLLQDHALSEPLLSVSPWFEARRDQYQDALAEVSISGNWNGWVTFFAQGLEASAIDTAQRLESLLAVQARYHEILRDAKARGIVRDIVDHLIGSPFVNVRNLADITGATYQAASTAANKLVELGILEETHSQNVRVFRANEVLAAIVA</sequence>
<dbReference type="Pfam" id="PF13784">
    <property type="entry name" value="Fic_N"/>
    <property type="match status" value="1"/>
</dbReference>
<dbReference type="InterPro" id="IPR025758">
    <property type="entry name" value="Fic/DOC_N"/>
</dbReference>
<organism evidence="5 6">
    <name type="scientific">Leifsonia tongyongensis</name>
    <dbReference type="NCBI Taxonomy" id="1268043"/>
    <lineage>
        <taxon>Bacteria</taxon>
        <taxon>Bacillati</taxon>
        <taxon>Actinomycetota</taxon>
        <taxon>Actinomycetes</taxon>
        <taxon>Micrococcales</taxon>
        <taxon>Microbacteriaceae</taxon>
        <taxon>Leifsonia</taxon>
    </lineage>
</organism>
<feature type="binding site" evidence="1">
    <location>
        <position position="230"/>
    </location>
    <ligand>
        <name>ATP</name>
        <dbReference type="ChEBI" id="CHEBI:30616"/>
    </ligand>
</feature>
<dbReference type="Pfam" id="PF02661">
    <property type="entry name" value="Fic"/>
    <property type="match status" value="1"/>
</dbReference>
<dbReference type="RefSeq" id="WP_163288843.1">
    <property type="nucleotide sequence ID" value="NZ_JAAGWY010000001.1"/>
</dbReference>
<feature type="binding site" evidence="1">
    <location>
        <position position="91"/>
    </location>
    <ligand>
        <name>ATP</name>
        <dbReference type="ChEBI" id="CHEBI:30616"/>
    </ligand>
</feature>
<comment type="caution">
    <text evidence="5">The sequence shown here is derived from an EMBL/GenBank/DDBJ whole genome shotgun (WGS) entry which is preliminary data.</text>
</comment>
<feature type="binding site" evidence="3">
    <location>
        <begin position="234"/>
        <end position="241"/>
    </location>
    <ligand>
        <name>ATP</name>
        <dbReference type="ChEBI" id="CHEBI:30616"/>
    </ligand>
</feature>
<keyword evidence="1" id="KW-0067">ATP-binding</keyword>
<evidence type="ECO:0000256" key="1">
    <source>
        <dbReference type="PIRSR" id="PIRSR038925-1"/>
    </source>
</evidence>
<dbReference type="AlphaFoldDB" id="A0A6L9XW60"/>
<feature type="binding site" evidence="1">
    <location>
        <position position="272"/>
    </location>
    <ligand>
        <name>ATP</name>
        <dbReference type="ChEBI" id="CHEBI:30616"/>
    </ligand>
</feature>
<feature type="domain" description="Fido" evidence="4">
    <location>
        <begin position="138"/>
        <end position="294"/>
    </location>
</feature>